<evidence type="ECO:0000313" key="9">
    <source>
        <dbReference type="Proteomes" id="UP000053096"/>
    </source>
</evidence>
<evidence type="ECO:0000256" key="4">
    <source>
        <dbReference type="RuleBase" id="RU361277"/>
    </source>
</evidence>
<keyword evidence="10" id="KW-1185">Reference proteome</keyword>
<accession>A0A0M7EX02</accession>
<dbReference type="InterPro" id="IPR050129">
    <property type="entry name" value="Zn_alcohol_dh"/>
</dbReference>
<evidence type="ECO:0000259" key="6">
    <source>
        <dbReference type="Pfam" id="PF08240"/>
    </source>
</evidence>
<organism evidence="8 9">
    <name type="scientific">Bordetella pseudohinzii</name>
    <dbReference type="NCBI Taxonomy" id="1331258"/>
    <lineage>
        <taxon>Bacteria</taxon>
        <taxon>Pseudomonadati</taxon>
        <taxon>Pseudomonadota</taxon>
        <taxon>Betaproteobacteria</taxon>
        <taxon>Burkholderiales</taxon>
        <taxon>Alcaligenaceae</taxon>
        <taxon>Bordetella</taxon>
    </lineage>
</organism>
<name>A0A0M7EX02_9BORD</name>
<dbReference type="EMBL" id="CYTV01000004">
    <property type="protein sequence ID" value="CUI72696.1"/>
    <property type="molecule type" value="Genomic_DNA"/>
</dbReference>
<dbReference type="AlphaFoldDB" id="A0A0M7EX02"/>
<dbReference type="InterPro" id="IPR011032">
    <property type="entry name" value="GroES-like_sf"/>
</dbReference>
<comment type="cofactor">
    <cofactor evidence="4">
        <name>Zn(2+)</name>
        <dbReference type="ChEBI" id="CHEBI:29105"/>
    </cofactor>
</comment>
<dbReference type="EC" id="1.1.1.103" evidence="8"/>
<dbReference type="Gene3D" id="3.40.50.720">
    <property type="entry name" value="NAD(P)-binding Rossmann-like Domain"/>
    <property type="match status" value="1"/>
</dbReference>
<evidence type="ECO:0000256" key="1">
    <source>
        <dbReference type="ARBA" id="ARBA00022723"/>
    </source>
</evidence>
<dbReference type="Proteomes" id="UP000092950">
    <property type="component" value="Chromosome"/>
</dbReference>
<reference evidence="8 9" key="1">
    <citation type="submission" date="2015-09" db="EMBL/GenBank/DDBJ databases">
        <authorList>
            <person name="Jackson K.R."/>
            <person name="Lunt B.L."/>
            <person name="Fisher J.N.B."/>
            <person name="Gardner A.V."/>
            <person name="Bailey M.E."/>
            <person name="Deus L.M."/>
            <person name="Earl A.S."/>
            <person name="Gibby P.D."/>
            <person name="Hartmann K.A."/>
            <person name="Liu J.E."/>
            <person name="Manci A.M."/>
            <person name="Nielsen D.A."/>
            <person name="Solomon M.B."/>
            <person name="Breakwell D.P."/>
            <person name="Burnett S.H."/>
            <person name="Grose J.H."/>
        </authorList>
    </citation>
    <scope>NUCLEOTIDE SEQUENCE [LARGE SCALE GENOMIC DNA]</scope>
    <source>
        <strain evidence="8 9">2789STDY5608636</strain>
    </source>
</reference>
<keyword evidence="3 8" id="KW-0560">Oxidoreductase</keyword>
<dbReference type="RefSeq" id="WP_043213220.1">
    <property type="nucleotide sequence ID" value="NZ_CAJGUP010000078.1"/>
</dbReference>
<dbReference type="InterPro" id="IPR002328">
    <property type="entry name" value="ADH_Zn_CS"/>
</dbReference>
<feature type="domain" description="Alcohol dehydrogenase-like C-terminal" evidence="5">
    <location>
        <begin position="178"/>
        <end position="305"/>
    </location>
</feature>
<dbReference type="EMBL" id="CP016440">
    <property type="protein sequence ID" value="ANY17506.1"/>
    <property type="molecule type" value="Genomic_DNA"/>
</dbReference>
<dbReference type="Proteomes" id="UP000053096">
    <property type="component" value="Unassembled WGS sequence"/>
</dbReference>
<dbReference type="OrthoDB" id="5484143at2"/>
<dbReference type="SUPFAM" id="SSF51735">
    <property type="entry name" value="NAD(P)-binding Rossmann-fold domains"/>
    <property type="match status" value="1"/>
</dbReference>
<dbReference type="InterPro" id="IPR013154">
    <property type="entry name" value="ADH-like_N"/>
</dbReference>
<sequence length="347" mass="35954">MLALRKTGPQPGLNFEEVAAPGAPGPDEALIQVEAAGICGSDLHVYDWDASYAFMRARLPVTIGHEFCGRVVALGSQAAGLAEGDLVAVVPTASCMKCQLCAAGQPQRCLSRSTLGLTRDGAFARQVRVPALSCIRLAGHTLPALAAMLEPLAVGDNAALVGEIGFGDTVVVLGPGTIGQAIARAARWRGAERVVVVGKGDGPRLRTALAVGATHAIDLEQGLTLPQALEQALGAGQADVVVEATGHPSSIADGLSILRKDGVLVSAGIHARPASLDMTALVRNRQQIRGAHASRRASWLSIARRIAEQPEDVLPMVSAELPLAEGLQGFAQCRARAVSKIILRPGD</sequence>
<dbReference type="SUPFAM" id="SSF50129">
    <property type="entry name" value="GroES-like"/>
    <property type="match status" value="1"/>
</dbReference>
<evidence type="ECO:0000313" key="8">
    <source>
        <dbReference type="EMBL" id="CUI72696.1"/>
    </source>
</evidence>
<reference evidence="7 10" key="2">
    <citation type="submission" date="2016-07" db="EMBL/GenBank/DDBJ databases">
        <title>Complete genome sequences of Bordetella pseudohinzii.</title>
        <authorList>
            <person name="Spilker T."/>
            <person name="Darrah R."/>
            <person name="LiPuma J.J."/>
        </authorList>
    </citation>
    <scope>NUCLEOTIDE SEQUENCE [LARGE SCALE GENOMIC DNA]</scope>
    <source>
        <strain evidence="7 10">HI4681</strain>
    </source>
</reference>
<dbReference type="Gene3D" id="3.90.180.10">
    <property type="entry name" value="Medium-chain alcohol dehydrogenases, catalytic domain"/>
    <property type="match status" value="1"/>
</dbReference>
<evidence type="ECO:0000259" key="5">
    <source>
        <dbReference type="Pfam" id="PF00107"/>
    </source>
</evidence>
<feature type="domain" description="Alcohol dehydrogenase-like N-terminal" evidence="6">
    <location>
        <begin position="25"/>
        <end position="137"/>
    </location>
</feature>
<evidence type="ECO:0000313" key="10">
    <source>
        <dbReference type="Proteomes" id="UP000092950"/>
    </source>
</evidence>
<comment type="similarity">
    <text evidence="4">Belongs to the zinc-containing alcohol dehydrogenase family.</text>
</comment>
<dbReference type="Pfam" id="PF08240">
    <property type="entry name" value="ADH_N"/>
    <property type="match status" value="1"/>
</dbReference>
<dbReference type="PANTHER" id="PTHR43401:SF2">
    <property type="entry name" value="L-THREONINE 3-DEHYDROGENASE"/>
    <property type="match status" value="1"/>
</dbReference>
<keyword evidence="2 4" id="KW-0862">Zinc</keyword>
<protein>
    <submittedName>
        <fullName evidence="8">L-threonine 3-dehydrogenase</fullName>
        <ecNumber evidence="8">1.1.1.103</ecNumber>
    </submittedName>
</protein>
<evidence type="ECO:0000256" key="3">
    <source>
        <dbReference type="ARBA" id="ARBA00023002"/>
    </source>
</evidence>
<dbReference type="GO" id="GO:0008743">
    <property type="term" value="F:L-threonine 3-dehydrogenase activity"/>
    <property type="evidence" value="ECO:0007669"/>
    <property type="project" value="UniProtKB-EC"/>
</dbReference>
<evidence type="ECO:0000313" key="7">
    <source>
        <dbReference type="EMBL" id="ANY17506.1"/>
    </source>
</evidence>
<evidence type="ECO:0000256" key="2">
    <source>
        <dbReference type="ARBA" id="ARBA00022833"/>
    </source>
</evidence>
<proteinExistence type="inferred from homology"/>
<keyword evidence="1 4" id="KW-0479">Metal-binding</keyword>
<dbReference type="GO" id="GO:0008270">
    <property type="term" value="F:zinc ion binding"/>
    <property type="evidence" value="ECO:0007669"/>
    <property type="project" value="InterPro"/>
</dbReference>
<dbReference type="KEGG" id="bpdz:BBN53_17460"/>
<gene>
    <name evidence="8" type="primary">tdh</name>
    <name evidence="7" type="ORF">BBN53_17460</name>
    <name evidence="8" type="ORF">ERS370011_01949</name>
</gene>
<dbReference type="PROSITE" id="PS00059">
    <property type="entry name" value="ADH_ZINC"/>
    <property type="match status" value="1"/>
</dbReference>
<dbReference type="InterPro" id="IPR036291">
    <property type="entry name" value="NAD(P)-bd_dom_sf"/>
</dbReference>
<dbReference type="PANTHER" id="PTHR43401">
    <property type="entry name" value="L-THREONINE 3-DEHYDROGENASE"/>
    <property type="match status" value="1"/>
</dbReference>
<dbReference type="Pfam" id="PF00107">
    <property type="entry name" value="ADH_zinc_N"/>
    <property type="match status" value="1"/>
</dbReference>
<dbReference type="InterPro" id="IPR013149">
    <property type="entry name" value="ADH-like_C"/>
</dbReference>